<evidence type="ECO:0000313" key="4">
    <source>
        <dbReference type="EMBL" id="GAA4408345.1"/>
    </source>
</evidence>
<evidence type="ECO:0000256" key="2">
    <source>
        <dbReference type="ARBA" id="ARBA00023315"/>
    </source>
</evidence>
<dbReference type="CDD" id="cd04301">
    <property type="entry name" value="NAT_SF"/>
    <property type="match status" value="1"/>
</dbReference>
<evidence type="ECO:0000259" key="3">
    <source>
        <dbReference type="PROSITE" id="PS51186"/>
    </source>
</evidence>
<dbReference type="Pfam" id="PF00583">
    <property type="entry name" value="Acetyltransf_1"/>
    <property type="match status" value="1"/>
</dbReference>
<organism evidence="4 5">
    <name type="scientific">Nibrella viscosa</name>
    <dbReference type="NCBI Taxonomy" id="1084524"/>
    <lineage>
        <taxon>Bacteria</taxon>
        <taxon>Pseudomonadati</taxon>
        <taxon>Bacteroidota</taxon>
        <taxon>Cytophagia</taxon>
        <taxon>Cytophagales</taxon>
        <taxon>Spirosomataceae</taxon>
        <taxon>Nibrella</taxon>
    </lineage>
</organism>
<protein>
    <recommendedName>
        <fullName evidence="3">N-acetyltransferase domain-containing protein</fullName>
    </recommendedName>
</protein>
<dbReference type="InterPro" id="IPR016181">
    <property type="entry name" value="Acyl_CoA_acyltransferase"/>
</dbReference>
<dbReference type="PROSITE" id="PS51186">
    <property type="entry name" value="GNAT"/>
    <property type="match status" value="1"/>
</dbReference>
<feature type="domain" description="N-acetyltransferase" evidence="3">
    <location>
        <begin position="7"/>
        <end position="149"/>
    </location>
</feature>
<dbReference type="Gene3D" id="3.40.630.30">
    <property type="match status" value="1"/>
</dbReference>
<dbReference type="RefSeq" id="WP_345268528.1">
    <property type="nucleotide sequence ID" value="NZ_BAABHB010000005.1"/>
</dbReference>
<keyword evidence="5" id="KW-1185">Reference proteome</keyword>
<gene>
    <name evidence="4" type="ORF">GCM10023187_30070</name>
</gene>
<accession>A0ABP8KKZ0</accession>
<reference evidence="5" key="1">
    <citation type="journal article" date="2019" name="Int. J. Syst. Evol. Microbiol.">
        <title>The Global Catalogue of Microorganisms (GCM) 10K type strain sequencing project: providing services to taxonomists for standard genome sequencing and annotation.</title>
        <authorList>
            <consortium name="The Broad Institute Genomics Platform"/>
            <consortium name="The Broad Institute Genome Sequencing Center for Infectious Disease"/>
            <person name="Wu L."/>
            <person name="Ma J."/>
        </authorList>
    </citation>
    <scope>NUCLEOTIDE SEQUENCE [LARGE SCALE GENOMIC DNA]</scope>
    <source>
        <strain evidence="5">JCM 17925</strain>
    </source>
</reference>
<dbReference type="EMBL" id="BAABHB010000005">
    <property type="protein sequence ID" value="GAA4408345.1"/>
    <property type="molecule type" value="Genomic_DNA"/>
</dbReference>
<name>A0ABP8KKZ0_9BACT</name>
<keyword evidence="2" id="KW-0012">Acyltransferase</keyword>
<comment type="caution">
    <text evidence="4">The sequence shown here is derived from an EMBL/GenBank/DDBJ whole genome shotgun (WGS) entry which is preliminary data.</text>
</comment>
<keyword evidence="1" id="KW-0808">Transferase</keyword>
<dbReference type="InterPro" id="IPR050832">
    <property type="entry name" value="Bact_Acetyltransf"/>
</dbReference>
<dbReference type="SUPFAM" id="SSF55729">
    <property type="entry name" value="Acyl-CoA N-acyltransferases (Nat)"/>
    <property type="match status" value="1"/>
</dbReference>
<sequence>MTIFMNIDIRTAEPANQHQVAVLLQHVNLPTDDLPTGLPGFVLAFDGDRLVGSAGVESYDRVGLLRSVAVDPDYRDHKLGRRLVDAVLENARQQGIREAYLITTTADQYFERYGFTCVERSTVPTPVATTQQFSQLCPASAVVMKKSLV</sequence>
<dbReference type="PANTHER" id="PTHR43877">
    <property type="entry name" value="AMINOALKYLPHOSPHONATE N-ACETYLTRANSFERASE-RELATED-RELATED"/>
    <property type="match status" value="1"/>
</dbReference>
<dbReference type="InterPro" id="IPR000182">
    <property type="entry name" value="GNAT_dom"/>
</dbReference>
<evidence type="ECO:0000313" key="5">
    <source>
        <dbReference type="Proteomes" id="UP001500936"/>
    </source>
</evidence>
<dbReference type="Proteomes" id="UP001500936">
    <property type="component" value="Unassembled WGS sequence"/>
</dbReference>
<dbReference type="NCBIfam" id="NF040501">
    <property type="entry name" value="resist_ArsN2"/>
    <property type="match status" value="1"/>
</dbReference>
<evidence type="ECO:0000256" key="1">
    <source>
        <dbReference type="ARBA" id="ARBA00022679"/>
    </source>
</evidence>
<proteinExistence type="predicted"/>